<reference evidence="7 8" key="1">
    <citation type="submission" date="2021-03" db="EMBL/GenBank/DDBJ databases">
        <title>Thiomicrorhabdus sp.nov.,novel sulfur-oxidizing bacteria isolated from coastal sediment.</title>
        <authorList>
            <person name="Liu X."/>
        </authorList>
    </citation>
    <scope>NUCLEOTIDE SEQUENCE [LARGE SCALE GENOMIC DNA]</scope>
    <source>
        <strain evidence="7 8">6S2-11</strain>
    </source>
</reference>
<dbReference type="InterPro" id="IPR027417">
    <property type="entry name" value="P-loop_NTPase"/>
</dbReference>
<evidence type="ECO:0000256" key="4">
    <source>
        <dbReference type="ARBA" id="ARBA00022967"/>
    </source>
</evidence>
<dbReference type="SMART" id="SM00382">
    <property type="entry name" value="AAA"/>
    <property type="match status" value="1"/>
</dbReference>
<comment type="function">
    <text evidence="5">Part of the ABC transporter complex HmuTUV involved in hemin import. Responsible for energy coupling to the transport system.</text>
</comment>
<dbReference type="PANTHER" id="PTHR42794:SF1">
    <property type="entry name" value="HEMIN IMPORT ATP-BINDING PROTEIN HMUV"/>
    <property type="match status" value="1"/>
</dbReference>
<evidence type="ECO:0000313" key="7">
    <source>
        <dbReference type="EMBL" id="MBO1927952.1"/>
    </source>
</evidence>
<accession>A0ABS3Q6Q8</accession>
<dbReference type="EMBL" id="JAGETV010000021">
    <property type="protein sequence ID" value="MBO1927952.1"/>
    <property type="molecule type" value="Genomic_DNA"/>
</dbReference>
<name>A0ABS3Q6Q8_9GAMM</name>
<dbReference type="PROSITE" id="PS50893">
    <property type="entry name" value="ABC_TRANSPORTER_2"/>
    <property type="match status" value="1"/>
</dbReference>
<evidence type="ECO:0000313" key="8">
    <source>
        <dbReference type="Proteomes" id="UP000664835"/>
    </source>
</evidence>
<dbReference type="Pfam" id="PF00005">
    <property type="entry name" value="ABC_tran"/>
    <property type="match status" value="1"/>
</dbReference>
<evidence type="ECO:0000256" key="3">
    <source>
        <dbReference type="ARBA" id="ARBA00022840"/>
    </source>
</evidence>
<feature type="domain" description="ABC transporter" evidence="6">
    <location>
        <begin position="4"/>
        <end position="257"/>
    </location>
</feature>
<keyword evidence="4" id="KW-1278">Translocase</keyword>
<dbReference type="InterPro" id="IPR003439">
    <property type="entry name" value="ABC_transporter-like_ATP-bd"/>
</dbReference>
<evidence type="ECO:0000256" key="5">
    <source>
        <dbReference type="ARBA" id="ARBA00037066"/>
    </source>
</evidence>
<evidence type="ECO:0000259" key="6">
    <source>
        <dbReference type="PROSITE" id="PS50893"/>
    </source>
</evidence>
<evidence type="ECO:0000256" key="1">
    <source>
        <dbReference type="ARBA" id="ARBA00022448"/>
    </source>
</evidence>
<keyword evidence="3 7" id="KW-0067">ATP-binding</keyword>
<dbReference type="SUPFAM" id="SSF52540">
    <property type="entry name" value="P-loop containing nucleoside triphosphate hydrolases"/>
    <property type="match status" value="1"/>
</dbReference>
<organism evidence="7 8">
    <name type="scientific">Thiomicrorhabdus marina</name>
    <dbReference type="NCBI Taxonomy" id="2818442"/>
    <lineage>
        <taxon>Bacteria</taxon>
        <taxon>Pseudomonadati</taxon>
        <taxon>Pseudomonadota</taxon>
        <taxon>Gammaproteobacteria</taxon>
        <taxon>Thiotrichales</taxon>
        <taxon>Piscirickettsiaceae</taxon>
        <taxon>Thiomicrorhabdus</taxon>
    </lineage>
</organism>
<keyword evidence="8" id="KW-1185">Reference proteome</keyword>
<proteinExistence type="predicted"/>
<evidence type="ECO:0000256" key="2">
    <source>
        <dbReference type="ARBA" id="ARBA00022741"/>
    </source>
</evidence>
<dbReference type="CDD" id="cd03214">
    <property type="entry name" value="ABC_Iron-Siderophores_B12_Hemin"/>
    <property type="match status" value="1"/>
</dbReference>
<dbReference type="PANTHER" id="PTHR42794">
    <property type="entry name" value="HEMIN IMPORT ATP-BINDING PROTEIN HMUV"/>
    <property type="match status" value="1"/>
</dbReference>
<gene>
    <name evidence="7" type="ORF">J3998_10225</name>
</gene>
<dbReference type="Gene3D" id="3.40.50.300">
    <property type="entry name" value="P-loop containing nucleotide triphosphate hydrolases"/>
    <property type="match status" value="1"/>
</dbReference>
<dbReference type="RefSeq" id="WP_208150566.1">
    <property type="nucleotide sequence ID" value="NZ_JAGETV010000021.1"/>
</dbReference>
<comment type="caution">
    <text evidence="7">The sequence shown here is derived from an EMBL/GenBank/DDBJ whole genome shotgun (WGS) entry which is preliminary data.</text>
</comment>
<keyword evidence="1" id="KW-0813">Transport</keyword>
<keyword evidence="2" id="KW-0547">Nucleotide-binding</keyword>
<sequence length="274" mass="30497">MDAIKCHNLSFQQGEKCLLSRVNASFIAGKVNLILGQNGAGKSTLLKLLAKSQQPSSGVIDWREQDLQTLPLPELALQRAVVEQQQTMQFDFSVRQLVSLGLEIQLGSELVKAYQHVADFDVVLNRILQICDLGDLAERSVLNLSGGEFKRAHLARALAQIWPLQQTAQEQPDFSGKWLLLDEWNAALDMRHQQCFASLLKTWCAQGLGVIMVVHDLPLAQQLADRVLLLKDGQVFAEGDSQTVLQKTTLENGLQMQLQIVEQSDGKTMLLPKF</sequence>
<protein>
    <submittedName>
        <fullName evidence="7">ATP-binding cassette domain-containing protein</fullName>
    </submittedName>
</protein>
<dbReference type="InterPro" id="IPR003593">
    <property type="entry name" value="AAA+_ATPase"/>
</dbReference>
<dbReference type="GO" id="GO:0005524">
    <property type="term" value="F:ATP binding"/>
    <property type="evidence" value="ECO:0007669"/>
    <property type="project" value="UniProtKB-KW"/>
</dbReference>
<dbReference type="Proteomes" id="UP000664835">
    <property type="component" value="Unassembled WGS sequence"/>
</dbReference>